<dbReference type="GO" id="GO:0019700">
    <property type="term" value="P:organic phosphonate catabolic process"/>
    <property type="evidence" value="ECO:0007669"/>
    <property type="project" value="InterPro"/>
</dbReference>
<dbReference type="Proteomes" id="UP000315677">
    <property type="component" value="Unassembled WGS sequence"/>
</dbReference>
<dbReference type="PANTHER" id="PTHR43135:SF3">
    <property type="entry name" value="ALPHA-D-RIBOSE 1-METHYLPHOSPHONATE 5-TRIPHOSPHATE DIPHOSPHATASE"/>
    <property type="match status" value="1"/>
</dbReference>
<dbReference type="InterPro" id="IPR013108">
    <property type="entry name" value="Amidohydro_3"/>
</dbReference>
<reference evidence="2 3" key="1">
    <citation type="submission" date="2019-06" db="EMBL/GenBank/DDBJ databases">
        <title>Sequencing the genomes of 1000 actinobacteria strains.</title>
        <authorList>
            <person name="Klenk H.-P."/>
        </authorList>
    </citation>
    <scope>NUCLEOTIDE SEQUENCE [LARGE SCALE GENOMIC DNA]</scope>
    <source>
        <strain evidence="2 3">DSM 45301</strain>
    </source>
</reference>
<dbReference type="NCBIfam" id="NF011987">
    <property type="entry name" value="PRK15446.2-3"/>
    <property type="match status" value="1"/>
</dbReference>
<feature type="domain" description="Amidohydrolase 3" evidence="1">
    <location>
        <begin position="306"/>
        <end position="378"/>
    </location>
</feature>
<evidence type="ECO:0000313" key="3">
    <source>
        <dbReference type="Proteomes" id="UP000315677"/>
    </source>
</evidence>
<dbReference type="PIRSF" id="PIRSF038971">
    <property type="entry name" value="PhnM"/>
    <property type="match status" value="1"/>
</dbReference>
<dbReference type="GO" id="GO:0016810">
    <property type="term" value="F:hydrolase activity, acting on carbon-nitrogen (but not peptide) bonds"/>
    <property type="evidence" value="ECO:0007669"/>
    <property type="project" value="InterPro"/>
</dbReference>
<dbReference type="Pfam" id="PF07969">
    <property type="entry name" value="Amidohydro_3"/>
    <property type="match status" value="1"/>
</dbReference>
<dbReference type="PANTHER" id="PTHR43135">
    <property type="entry name" value="ALPHA-D-RIBOSE 1-METHYLPHOSPHONATE 5-TRIPHOSPHATE DIPHOSPHATASE"/>
    <property type="match status" value="1"/>
</dbReference>
<dbReference type="InterPro" id="IPR012696">
    <property type="entry name" value="PhnM"/>
</dbReference>
<dbReference type="EMBL" id="VFPA01000005">
    <property type="protein sequence ID" value="TQM04040.1"/>
    <property type="molecule type" value="Genomic_DNA"/>
</dbReference>
<dbReference type="NCBIfam" id="NF011990">
    <property type="entry name" value="PRK15446.2-6"/>
    <property type="match status" value="1"/>
</dbReference>
<name>A0A543D3Y3_9PSEU</name>
<dbReference type="SUPFAM" id="SSF51556">
    <property type="entry name" value="Metallo-dependent hydrolases"/>
    <property type="match status" value="1"/>
</dbReference>
<dbReference type="InterPro" id="IPR051781">
    <property type="entry name" value="Metallo-dep_Hydrolase"/>
</dbReference>
<evidence type="ECO:0000259" key="1">
    <source>
        <dbReference type="Pfam" id="PF07969"/>
    </source>
</evidence>
<dbReference type="InterPro" id="IPR032466">
    <property type="entry name" value="Metal_Hydrolase"/>
</dbReference>
<evidence type="ECO:0000313" key="2">
    <source>
        <dbReference type="EMBL" id="TQM04040.1"/>
    </source>
</evidence>
<accession>A0A543D3Y3</accession>
<organism evidence="2 3">
    <name type="scientific">Pseudonocardia kunmingensis</name>
    <dbReference type="NCBI Taxonomy" id="630975"/>
    <lineage>
        <taxon>Bacteria</taxon>
        <taxon>Bacillati</taxon>
        <taxon>Actinomycetota</taxon>
        <taxon>Actinomycetes</taxon>
        <taxon>Pseudonocardiales</taxon>
        <taxon>Pseudonocardiaceae</taxon>
        <taxon>Pseudonocardia</taxon>
    </lineage>
</organism>
<dbReference type="AlphaFoldDB" id="A0A543D3Y3"/>
<dbReference type="SUPFAM" id="SSF51338">
    <property type="entry name" value="Composite domain of metallo-dependent hydrolases"/>
    <property type="match status" value="1"/>
</dbReference>
<dbReference type="RefSeq" id="WP_142061105.1">
    <property type="nucleotide sequence ID" value="NZ_VFPA01000005.1"/>
</dbReference>
<dbReference type="OrthoDB" id="3514520at2"/>
<gene>
    <name evidence="2" type="ORF">FB558_7069</name>
</gene>
<sequence length="392" mass="40817">MTVSAPAPVHTGTFAVRDVRAVLPDRVLDGASVVCEGGLITSVRPGGAVPPGALDGRGALLVPGIVDVHSDALERDITPRPGTSFPIGFALAAFESRVRAAGVTTVFHGVGFQDNPGYHRSLEQARAVCAALRERRASGATPVEHRVLHRMDVRSPDALDVLLDCLPAPGPEVPLVSCEDHTPGQGQYRDLDRFVAARMRELPGRSAEEAADLVRERIAARDALREHVGRNRSRLAALAAAGRIRLLAHDVDSPEEVRRVHAGGAAVAEFPVTLDAARAAKDAGMPVVMGAPNVIRGGSHSGNVGARELVAAGLVDALASDYSPPALLAAALGLAAERVVALPAAVALVTAGAAAVGGLRDRGRLVEGARADLLLVDDTDRWPRVRTVLPAE</sequence>
<dbReference type="Gene3D" id="2.30.40.10">
    <property type="entry name" value="Urease, subunit C, domain 1"/>
    <property type="match status" value="1"/>
</dbReference>
<protein>
    <submittedName>
        <fullName evidence="2">Alpha-D-ribose 1-methylphosphonate 5-triphosphate diphosphatase</fullName>
    </submittedName>
</protein>
<comment type="caution">
    <text evidence="2">The sequence shown here is derived from an EMBL/GenBank/DDBJ whole genome shotgun (WGS) entry which is preliminary data.</text>
</comment>
<proteinExistence type="predicted"/>
<dbReference type="InterPro" id="IPR011059">
    <property type="entry name" value="Metal-dep_hydrolase_composite"/>
</dbReference>
<keyword evidence="3" id="KW-1185">Reference proteome</keyword>
<dbReference type="NCBIfam" id="NF011984">
    <property type="entry name" value="PRK15446.1-5"/>
    <property type="match status" value="1"/>
</dbReference>